<dbReference type="Proteomes" id="UP000789920">
    <property type="component" value="Unassembled WGS sequence"/>
</dbReference>
<dbReference type="EMBL" id="CAJVQC010003070">
    <property type="protein sequence ID" value="CAG8521175.1"/>
    <property type="molecule type" value="Genomic_DNA"/>
</dbReference>
<accession>A0ACA9LBQ0</accession>
<sequence>MEMEISPFVLNQTRLVVISDQVVQITLSSKNSSSESLYNRNQLMQDEVKKVVVAFIKLKEENLIVDGDGYKKHSWQYGRKYVFFKNKSRLKVHRYKYTFELEPVKTDQEESISFHVGKNKSVQQQKDDESNLPQITEFSVRRRC</sequence>
<proteinExistence type="predicted"/>
<name>A0ACA9LBQ0_9GLOM</name>
<evidence type="ECO:0000313" key="2">
    <source>
        <dbReference type="Proteomes" id="UP000789920"/>
    </source>
</evidence>
<organism evidence="1 2">
    <name type="scientific">Racocetra persica</name>
    <dbReference type="NCBI Taxonomy" id="160502"/>
    <lineage>
        <taxon>Eukaryota</taxon>
        <taxon>Fungi</taxon>
        <taxon>Fungi incertae sedis</taxon>
        <taxon>Mucoromycota</taxon>
        <taxon>Glomeromycotina</taxon>
        <taxon>Glomeromycetes</taxon>
        <taxon>Diversisporales</taxon>
        <taxon>Gigasporaceae</taxon>
        <taxon>Racocetra</taxon>
    </lineage>
</organism>
<evidence type="ECO:0000313" key="1">
    <source>
        <dbReference type="EMBL" id="CAG8521175.1"/>
    </source>
</evidence>
<protein>
    <submittedName>
        <fullName evidence="1">21347_t:CDS:1</fullName>
    </submittedName>
</protein>
<gene>
    <name evidence="1" type="ORF">RPERSI_LOCUS2708</name>
</gene>
<reference evidence="1" key="1">
    <citation type="submission" date="2021-06" db="EMBL/GenBank/DDBJ databases">
        <authorList>
            <person name="Kallberg Y."/>
            <person name="Tangrot J."/>
            <person name="Rosling A."/>
        </authorList>
    </citation>
    <scope>NUCLEOTIDE SEQUENCE</scope>
    <source>
        <strain evidence="1">MA461A</strain>
    </source>
</reference>
<comment type="caution">
    <text evidence="1">The sequence shown here is derived from an EMBL/GenBank/DDBJ whole genome shotgun (WGS) entry which is preliminary data.</text>
</comment>
<keyword evidence="2" id="KW-1185">Reference proteome</keyword>